<dbReference type="Gene3D" id="2.60.120.260">
    <property type="entry name" value="Galactose-binding domain-like"/>
    <property type="match status" value="2"/>
</dbReference>
<reference evidence="2" key="1">
    <citation type="submission" date="2017-07" db="EMBL/GenBank/DDBJ databases">
        <title>Comparative genome mining reveals phylogenetic distribution patterns of secondary metabolites in Amycolatopsis.</title>
        <authorList>
            <person name="Adamek M."/>
            <person name="Alanjary M."/>
            <person name="Sales-Ortells H."/>
            <person name="Goodfellow M."/>
            <person name="Bull A.T."/>
            <person name="Kalinowski J."/>
            <person name="Ziemert N."/>
        </authorList>
    </citation>
    <scope>NUCLEOTIDE SEQUENCE [LARGE SCALE GENOMIC DNA]</scope>
    <source>
        <strain evidence="2">H5</strain>
    </source>
</reference>
<dbReference type="InterPro" id="IPR012334">
    <property type="entry name" value="Pectin_lyas_fold"/>
</dbReference>
<dbReference type="EMBL" id="NMUL01000067">
    <property type="protein sequence ID" value="OXM59978.1"/>
    <property type="molecule type" value="Genomic_DNA"/>
</dbReference>
<name>A0A229SMB7_9PSEU</name>
<comment type="caution">
    <text evidence="1">The sequence shown here is derived from an EMBL/GenBank/DDBJ whole genome shotgun (WGS) entry which is preliminary data.</text>
</comment>
<protein>
    <submittedName>
        <fullName evidence="1">Uncharacterized protein</fullName>
    </submittedName>
</protein>
<organism evidence="1 2">
    <name type="scientific">Amycolatopsis vastitatis</name>
    <dbReference type="NCBI Taxonomy" id="1905142"/>
    <lineage>
        <taxon>Bacteria</taxon>
        <taxon>Bacillati</taxon>
        <taxon>Actinomycetota</taxon>
        <taxon>Actinomycetes</taxon>
        <taxon>Pseudonocardiales</taxon>
        <taxon>Pseudonocardiaceae</taxon>
        <taxon>Amycolatopsis</taxon>
    </lineage>
</organism>
<dbReference type="InterPro" id="IPR011050">
    <property type="entry name" value="Pectin_lyase_fold/virulence"/>
</dbReference>
<gene>
    <name evidence="1" type="ORF">CF165_44565</name>
</gene>
<proteinExistence type="predicted"/>
<dbReference type="PANTHER" id="PTHR36453:SF1">
    <property type="entry name" value="RIGHT HANDED BETA HELIX DOMAIN-CONTAINING PROTEIN"/>
    <property type="match status" value="1"/>
</dbReference>
<dbReference type="Gene3D" id="2.160.20.10">
    <property type="entry name" value="Single-stranded right-handed beta-helix, Pectin lyase-like"/>
    <property type="match status" value="1"/>
</dbReference>
<dbReference type="SUPFAM" id="SSF51126">
    <property type="entry name" value="Pectin lyase-like"/>
    <property type="match status" value="1"/>
</dbReference>
<accession>A0A229SMB7</accession>
<dbReference type="AlphaFoldDB" id="A0A229SMB7"/>
<keyword evidence="2" id="KW-1185">Reference proteome</keyword>
<dbReference type="PANTHER" id="PTHR36453">
    <property type="entry name" value="SECRETED PROTEIN-RELATED"/>
    <property type="match status" value="1"/>
</dbReference>
<evidence type="ECO:0000313" key="1">
    <source>
        <dbReference type="EMBL" id="OXM59978.1"/>
    </source>
</evidence>
<dbReference type="SMART" id="SM00710">
    <property type="entry name" value="PbH1"/>
    <property type="match status" value="5"/>
</dbReference>
<sequence length="836" mass="89790">MRGLVGSMTTDINVRLRGGTYRLAAPFTLGPADSGANGHQVVYSAYRTEQPVLSGARQVGGFSLYDRSRNIYRAAVPPGTTSRQLFVNGQRAQRARGPLDPGGFTLKNSSFVTGDTSYRSFTNASAVEVVYNRDWKHLRCPLAGITEAAGGGSSLDVAPGCFANNNTSVPNLGFPFNGAGLPKLEGVSWVENAYQLLTEPGEFYLDTTANYLYYLPRPGENLATAQVDLPVLDKVVDLSGTPGHLAPVNDTDPRATYSPSWRTAGGRPYGDFDNDVHYTMVNGDSMTFTFTGTGLDVLTEVNTDAGAIDVYVDGTKTRTVSANGPVRLAQQPVVSVTGLSPGGHTVKLVKAGGDYLVVDGFVVIPDRIAPVHDITFRGITFAHTTWNLPSTVGYLDNQAGVLWDAVTRRSVRIPAAVQVHRGRGIVFTDVEIAHTGGTGIDLADGTRESTITRSRIHDTSGGGVSLGEVDDYYVTDPTRMTSGDTISQNVIEYVGQDYQDAVGIWAGYTRGAVLANNEIAHTPYSGISMGWGWGWAASCELQAKQNNFPVGSCRRGTDYAGANQIVENYVYDVMGVLHDGGHIYTNGGQGGHDDTLTSEFRGNVLSGGTHTNNMIYQDEGSSNWDTHHNVIHFANGSWTGMWTPTIHDIRMHDNFYAPAGSYNNGTNVVLTDNTEVKNGDWPPAAGEIINAAGLPRELRANRSRLDDFDLSIEYHGSWIAPGFRGLGDFHETVHAAHNNGDSATMTFTGAGVGVIGEKNSDQGDIEVFIDDVSKGVISTSSTSRQVQQTLYTISDLDPATPHTIRVVKRSGQYATLDGFLVCATPRRDGQGRSQAD</sequence>
<evidence type="ECO:0000313" key="2">
    <source>
        <dbReference type="Proteomes" id="UP000215199"/>
    </source>
</evidence>
<dbReference type="InterPro" id="IPR006626">
    <property type="entry name" value="PbH1"/>
</dbReference>
<dbReference type="Proteomes" id="UP000215199">
    <property type="component" value="Unassembled WGS sequence"/>
</dbReference>